<evidence type="ECO:0000313" key="2">
    <source>
        <dbReference type="Proteomes" id="UP000199569"/>
    </source>
</evidence>
<protein>
    <submittedName>
        <fullName evidence="1">Uncharacterized protein</fullName>
    </submittedName>
</protein>
<reference evidence="1 2" key="1">
    <citation type="submission" date="2016-10" db="EMBL/GenBank/DDBJ databases">
        <authorList>
            <person name="de Groot N.N."/>
        </authorList>
    </citation>
    <scope>NUCLEOTIDE SEQUENCE [LARGE SCALE GENOMIC DNA]</scope>
    <source>
        <strain evidence="1 2">CGMCC 1.7666</strain>
    </source>
</reference>
<name>A0A1G5EE62_9HYPH</name>
<dbReference type="EMBL" id="FMVJ01000003">
    <property type="protein sequence ID" value="SCY25041.1"/>
    <property type="molecule type" value="Genomic_DNA"/>
</dbReference>
<organism evidence="1 2">
    <name type="scientific">Microvirga guangxiensis</name>
    <dbReference type="NCBI Taxonomy" id="549386"/>
    <lineage>
        <taxon>Bacteria</taxon>
        <taxon>Pseudomonadati</taxon>
        <taxon>Pseudomonadota</taxon>
        <taxon>Alphaproteobacteria</taxon>
        <taxon>Hyphomicrobiales</taxon>
        <taxon>Methylobacteriaceae</taxon>
        <taxon>Microvirga</taxon>
    </lineage>
</organism>
<gene>
    <name evidence="1" type="ORF">SAMN02927923_00960</name>
</gene>
<keyword evidence="2" id="KW-1185">Reference proteome</keyword>
<dbReference type="AlphaFoldDB" id="A0A1G5EE62"/>
<evidence type="ECO:0000313" key="1">
    <source>
        <dbReference type="EMBL" id="SCY25041.1"/>
    </source>
</evidence>
<dbReference type="Proteomes" id="UP000199569">
    <property type="component" value="Unassembled WGS sequence"/>
</dbReference>
<proteinExistence type="predicted"/>
<sequence length="73" mass="7918">MVLERKLLKENLSDDLSPVMVRILNEIKDAMHELRGSMPESALIALAERKIALLSSEYGFASSDGGDAVGEDA</sequence>
<accession>A0A1G5EE62</accession>